<feature type="compositionally biased region" description="Basic and acidic residues" evidence="5">
    <location>
        <begin position="544"/>
        <end position="554"/>
    </location>
</feature>
<dbReference type="Gene3D" id="1.20.1250.20">
    <property type="entry name" value="MFS general substrate transporter like domains"/>
    <property type="match status" value="1"/>
</dbReference>
<comment type="subcellular location">
    <subcellularLocation>
        <location evidence="1">Membrane</location>
        <topology evidence="1">Multi-pass membrane protein</topology>
    </subcellularLocation>
</comment>
<keyword evidence="3 6" id="KW-1133">Transmembrane helix</keyword>
<dbReference type="EMBL" id="HBIZ01010457">
    <property type="protein sequence ID" value="CAE0753583.1"/>
    <property type="molecule type" value="Transcribed_RNA"/>
</dbReference>
<proteinExistence type="predicted"/>
<dbReference type="InterPro" id="IPR011701">
    <property type="entry name" value="MFS"/>
</dbReference>
<dbReference type="InterPro" id="IPR020846">
    <property type="entry name" value="MFS_dom"/>
</dbReference>
<evidence type="ECO:0000256" key="6">
    <source>
        <dbReference type="SAM" id="Phobius"/>
    </source>
</evidence>
<dbReference type="Pfam" id="PF07690">
    <property type="entry name" value="MFS_1"/>
    <property type="match status" value="1"/>
</dbReference>
<evidence type="ECO:0000256" key="3">
    <source>
        <dbReference type="ARBA" id="ARBA00022989"/>
    </source>
</evidence>
<reference evidence="8" key="1">
    <citation type="submission" date="2021-01" db="EMBL/GenBank/DDBJ databases">
        <authorList>
            <person name="Corre E."/>
            <person name="Pelletier E."/>
            <person name="Niang G."/>
            <person name="Scheremetjew M."/>
            <person name="Finn R."/>
            <person name="Kale V."/>
            <person name="Holt S."/>
            <person name="Cochrane G."/>
            <person name="Meng A."/>
            <person name="Brown T."/>
            <person name="Cohen L."/>
        </authorList>
    </citation>
    <scope>NUCLEOTIDE SEQUENCE</scope>
    <source>
        <strain evidence="8">CCMP645</strain>
    </source>
</reference>
<keyword evidence="2 6" id="KW-0812">Transmembrane</keyword>
<feature type="region of interest" description="Disordered" evidence="5">
    <location>
        <begin position="532"/>
        <end position="563"/>
    </location>
</feature>
<keyword evidence="4 6" id="KW-0472">Membrane</keyword>
<evidence type="ECO:0000256" key="2">
    <source>
        <dbReference type="ARBA" id="ARBA00022692"/>
    </source>
</evidence>
<dbReference type="PANTHER" id="PTHR23507:SF1">
    <property type="entry name" value="FI18259P1-RELATED"/>
    <property type="match status" value="1"/>
</dbReference>
<dbReference type="PANTHER" id="PTHR23507">
    <property type="entry name" value="ZGC:174356"/>
    <property type="match status" value="1"/>
</dbReference>
<dbReference type="InterPro" id="IPR036259">
    <property type="entry name" value="MFS_trans_sf"/>
</dbReference>
<dbReference type="SUPFAM" id="SSF103473">
    <property type="entry name" value="MFS general substrate transporter"/>
    <property type="match status" value="1"/>
</dbReference>
<evidence type="ECO:0000313" key="8">
    <source>
        <dbReference type="EMBL" id="CAE0753583.1"/>
    </source>
</evidence>
<feature type="domain" description="Major facilitator superfamily (MFS) profile" evidence="7">
    <location>
        <begin position="130"/>
        <end position="532"/>
    </location>
</feature>
<evidence type="ECO:0000256" key="1">
    <source>
        <dbReference type="ARBA" id="ARBA00004141"/>
    </source>
</evidence>
<accession>A0A7S4B4I2</accession>
<feature type="transmembrane region" description="Helical" evidence="6">
    <location>
        <begin position="506"/>
        <end position="527"/>
    </location>
</feature>
<sequence>MSHHQESHCMTSYYSEARANTFLPPSAPRVRADPSRRPGCSHSSLPRSPLAIICLVSLFVVPACGHVLVGQQWALGPHAFASVKFAAAASRLKPRNEQASIFCSAVDEPGPVAEPTPAPTPAPTPVPEPPEALLLLLAGLQSSCFGVISQALPAALLAAGAASGGNEAVRTATILGQLASASAAGELLLSGTFGKLSDAYGRKPLLILSPAACVFARFVVTLNPTVPVLLGARFVTSLLVPMYWLSFQATIADCFGRNTTKLAVLGSRVQAAMGLGYSLSSIVGGLLTAVDVRLAYAASCALGASVMMLVATRLRETLGLSRRKPFHPHEALSSVQPLLFLSLFRRGWDMSRLSLVFLLQSTINGMGDLWQVIAREMRGWGAAQCGQFAALAGIATMGGTLLTAPGMRLLGPRGFTVASNGASAASAVMLAHAHTTPTAFAGVLPMALGSGKVQPVNARITSLAEEQNVPQGQLAAERSTLNAVVRVLSPTLYAWLFAFGGRRGVVAAPFYFSAVVLILAAALSLTIPSSGWKESATAPTGDAGVDKTEAEEVTGRTGKVGLA</sequence>
<dbReference type="PROSITE" id="PS50850">
    <property type="entry name" value="MFS"/>
    <property type="match status" value="1"/>
</dbReference>
<name>A0A7S4B4I2_CHRCT</name>
<dbReference type="GO" id="GO:0016020">
    <property type="term" value="C:membrane"/>
    <property type="evidence" value="ECO:0007669"/>
    <property type="project" value="UniProtKB-SubCell"/>
</dbReference>
<dbReference type="GO" id="GO:0022857">
    <property type="term" value="F:transmembrane transporter activity"/>
    <property type="evidence" value="ECO:0007669"/>
    <property type="project" value="InterPro"/>
</dbReference>
<evidence type="ECO:0000256" key="5">
    <source>
        <dbReference type="SAM" id="MobiDB-lite"/>
    </source>
</evidence>
<evidence type="ECO:0000256" key="4">
    <source>
        <dbReference type="ARBA" id="ARBA00023136"/>
    </source>
</evidence>
<evidence type="ECO:0000259" key="7">
    <source>
        <dbReference type="PROSITE" id="PS50850"/>
    </source>
</evidence>
<organism evidence="8">
    <name type="scientific">Chrysotila carterae</name>
    <name type="common">Marine alga</name>
    <name type="synonym">Syracosphaera carterae</name>
    <dbReference type="NCBI Taxonomy" id="13221"/>
    <lineage>
        <taxon>Eukaryota</taxon>
        <taxon>Haptista</taxon>
        <taxon>Haptophyta</taxon>
        <taxon>Prymnesiophyceae</taxon>
        <taxon>Isochrysidales</taxon>
        <taxon>Isochrysidaceae</taxon>
        <taxon>Chrysotila</taxon>
    </lineage>
</organism>
<protein>
    <recommendedName>
        <fullName evidence="7">Major facilitator superfamily (MFS) profile domain-containing protein</fullName>
    </recommendedName>
</protein>
<dbReference type="AlphaFoldDB" id="A0A7S4B4I2"/>
<feature type="region of interest" description="Disordered" evidence="5">
    <location>
        <begin position="24"/>
        <end position="44"/>
    </location>
</feature>
<gene>
    <name evidence="8" type="ORF">PCAR00345_LOCUS6170</name>
</gene>